<name>X0PM30_RHOWR</name>
<sequence>MIPSRHSGQIDTTYRTHPAVQAKEVHMKVHRIAVTSALLAATLATGSTPALAQPASSPNEIRYEARIEGASIITTIDTGTFSLTPQNSIDLNDDTGLGVVSLPLTYRIAGRELPFRREVSNDGKTLRLSPGIDQLSTPEAANHLALHNAASIDENIRAQSNFQQQLAIASAVGSLTGTIVGAALGFLVGCAIGTPVAVFGCLPFGVTGAGIGAVLGTIAVGGPTLIVAGIDLLTTLNAPPGTTRWAE</sequence>
<reference evidence="2 3" key="1">
    <citation type="submission" date="2014-02" db="EMBL/GenBank/DDBJ databases">
        <title>Whole genome shotgun sequence of Rhodococcus wratislaviensis NBRC 100605.</title>
        <authorList>
            <person name="Hosoyama A."/>
            <person name="Tsuchikane K."/>
            <person name="Yoshida I."/>
            <person name="Ohji S."/>
            <person name="Ichikawa N."/>
            <person name="Yamazoe A."/>
            <person name="Fujita N."/>
        </authorList>
    </citation>
    <scope>NUCLEOTIDE SEQUENCE [LARGE SCALE GENOMIC DNA]</scope>
    <source>
        <strain evidence="2 3">NBRC 100605</strain>
    </source>
</reference>
<evidence type="ECO:0000313" key="3">
    <source>
        <dbReference type="Proteomes" id="UP000019491"/>
    </source>
</evidence>
<proteinExistence type="predicted"/>
<dbReference type="Proteomes" id="UP000019491">
    <property type="component" value="Unassembled WGS sequence"/>
</dbReference>
<organism evidence="2 3">
    <name type="scientific">Rhodococcus wratislaviensis NBRC 100605</name>
    <dbReference type="NCBI Taxonomy" id="1219028"/>
    <lineage>
        <taxon>Bacteria</taxon>
        <taxon>Bacillati</taxon>
        <taxon>Actinomycetota</taxon>
        <taxon>Actinomycetes</taxon>
        <taxon>Mycobacteriales</taxon>
        <taxon>Nocardiaceae</taxon>
        <taxon>Rhodococcus</taxon>
    </lineage>
</organism>
<dbReference type="RefSeq" id="WP_255221390.1">
    <property type="nucleotide sequence ID" value="NZ_BAWF01000008.1"/>
</dbReference>
<gene>
    <name evidence="2" type="ORF">RW1_008_00070</name>
</gene>
<keyword evidence="3" id="KW-1185">Reference proteome</keyword>
<dbReference type="EMBL" id="BAWF01000008">
    <property type="protein sequence ID" value="GAF43574.1"/>
    <property type="molecule type" value="Genomic_DNA"/>
</dbReference>
<feature type="domain" description="DUF8020" evidence="1">
    <location>
        <begin position="61"/>
        <end position="130"/>
    </location>
</feature>
<accession>X0PM30</accession>
<dbReference type="Pfam" id="PF26059">
    <property type="entry name" value="DUF8020"/>
    <property type="match status" value="1"/>
</dbReference>
<protein>
    <recommendedName>
        <fullName evidence="1">DUF8020 domain-containing protein</fullName>
    </recommendedName>
</protein>
<evidence type="ECO:0000313" key="2">
    <source>
        <dbReference type="EMBL" id="GAF43574.1"/>
    </source>
</evidence>
<comment type="caution">
    <text evidence="2">The sequence shown here is derived from an EMBL/GenBank/DDBJ whole genome shotgun (WGS) entry which is preliminary data.</text>
</comment>
<evidence type="ECO:0000259" key="1">
    <source>
        <dbReference type="Pfam" id="PF26059"/>
    </source>
</evidence>
<dbReference type="InterPro" id="IPR058333">
    <property type="entry name" value="DUF8020"/>
</dbReference>
<dbReference type="AlphaFoldDB" id="X0PM30"/>